<dbReference type="SMART" id="SM00360">
    <property type="entry name" value="RRM"/>
    <property type="match status" value="2"/>
</dbReference>
<dbReference type="PANTHER" id="PTHR46573">
    <property type="entry name" value="WD REPEAT, SAM AND U-BOX DOMAIN-CONTAINING PROTEIN 1"/>
    <property type="match status" value="1"/>
</dbReference>
<dbReference type="GO" id="GO:0003723">
    <property type="term" value="F:RNA binding"/>
    <property type="evidence" value="ECO:0007669"/>
    <property type="project" value="UniProtKB-UniRule"/>
</dbReference>
<feature type="domain" description="U-box" evidence="4">
    <location>
        <begin position="213"/>
        <end position="286"/>
    </location>
</feature>
<keyword evidence="1" id="KW-0694">RNA-binding</keyword>
<evidence type="ECO:0000259" key="3">
    <source>
        <dbReference type="PROSITE" id="PS50102"/>
    </source>
</evidence>
<dbReference type="PANTHER" id="PTHR46573:SF1">
    <property type="entry name" value="WD REPEAT, SAM AND U-BOX DOMAIN-CONTAINING PROTEIN 1"/>
    <property type="match status" value="1"/>
</dbReference>
<dbReference type="Gene3D" id="3.30.40.10">
    <property type="entry name" value="Zinc/RING finger domain, C3HC4 (zinc finger)"/>
    <property type="match status" value="1"/>
</dbReference>
<organism evidence="5 6">
    <name type="scientific">Triparma columacea</name>
    <dbReference type="NCBI Taxonomy" id="722753"/>
    <lineage>
        <taxon>Eukaryota</taxon>
        <taxon>Sar</taxon>
        <taxon>Stramenopiles</taxon>
        <taxon>Ochrophyta</taxon>
        <taxon>Bolidophyceae</taxon>
        <taxon>Parmales</taxon>
        <taxon>Triparmaceae</taxon>
        <taxon>Triparma</taxon>
    </lineage>
</organism>
<dbReference type="PROSITE" id="PS50102">
    <property type="entry name" value="RRM"/>
    <property type="match status" value="2"/>
</dbReference>
<dbReference type="InterPro" id="IPR013083">
    <property type="entry name" value="Znf_RING/FYVE/PHD"/>
</dbReference>
<dbReference type="Pfam" id="PF04564">
    <property type="entry name" value="U-box"/>
    <property type="match status" value="1"/>
</dbReference>
<feature type="region of interest" description="Disordered" evidence="2">
    <location>
        <begin position="193"/>
        <end position="214"/>
    </location>
</feature>
<dbReference type="CDD" id="cd00590">
    <property type="entry name" value="RRM_SF"/>
    <property type="match status" value="1"/>
</dbReference>
<evidence type="ECO:0000313" key="6">
    <source>
        <dbReference type="Proteomes" id="UP001165065"/>
    </source>
</evidence>
<evidence type="ECO:0000256" key="2">
    <source>
        <dbReference type="SAM" id="MobiDB-lite"/>
    </source>
</evidence>
<dbReference type="CDD" id="cd16655">
    <property type="entry name" value="RING-Ubox_WDSUB1-like"/>
    <property type="match status" value="1"/>
</dbReference>
<evidence type="ECO:0000313" key="5">
    <source>
        <dbReference type="EMBL" id="GMI46986.1"/>
    </source>
</evidence>
<dbReference type="AlphaFoldDB" id="A0A9W7GLK9"/>
<dbReference type="SUPFAM" id="SSF54928">
    <property type="entry name" value="RNA-binding domain, RBD"/>
    <property type="match status" value="1"/>
</dbReference>
<name>A0A9W7GLK9_9STRA</name>
<feature type="region of interest" description="Disordered" evidence="2">
    <location>
        <begin position="281"/>
        <end position="319"/>
    </location>
</feature>
<dbReference type="GO" id="GO:0016567">
    <property type="term" value="P:protein ubiquitination"/>
    <property type="evidence" value="ECO:0007669"/>
    <property type="project" value="InterPro"/>
</dbReference>
<gene>
    <name evidence="5" type="ORF">TrCOL_g11115</name>
</gene>
<evidence type="ECO:0000259" key="4">
    <source>
        <dbReference type="PROSITE" id="PS51698"/>
    </source>
</evidence>
<evidence type="ECO:0008006" key="7">
    <source>
        <dbReference type="Google" id="ProtNLM"/>
    </source>
</evidence>
<dbReference type="InterPro" id="IPR052085">
    <property type="entry name" value="WD-SAM-U-box"/>
</dbReference>
<feature type="domain" description="RRM" evidence="3">
    <location>
        <begin position="18"/>
        <end position="94"/>
    </location>
</feature>
<feature type="compositionally biased region" description="Pro residues" evidence="2">
    <location>
        <begin position="196"/>
        <end position="213"/>
    </location>
</feature>
<dbReference type="SMART" id="SM00504">
    <property type="entry name" value="Ubox"/>
    <property type="match status" value="1"/>
</dbReference>
<keyword evidence="6" id="KW-1185">Reference proteome</keyword>
<dbReference type="PROSITE" id="PS51698">
    <property type="entry name" value="U_BOX"/>
    <property type="match status" value="1"/>
</dbReference>
<dbReference type="Proteomes" id="UP001165065">
    <property type="component" value="Unassembled WGS sequence"/>
</dbReference>
<dbReference type="EMBL" id="BRYA01000322">
    <property type="protein sequence ID" value="GMI46986.1"/>
    <property type="molecule type" value="Genomic_DNA"/>
</dbReference>
<protein>
    <recommendedName>
        <fullName evidence="7">U-box domain-containing protein</fullName>
    </recommendedName>
</protein>
<dbReference type="SUPFAM" id="SSF57850">
    <property type="entry name" value="RING/U-box"/>
    <property type="match status" value="1"/>
</dbReference>
<dbReference type="Gene3D" id="3.30.70.330">
    <property type="match status" value="2"/>
</dbReference>
<dbReference type="InterPro" id="IPR012677">
    <property type="entry name" value="Nucleotide-bd_a/b_plait_sf"/>
</dbReference>
<evidence type="ECO:0000256" key="1">
    <source>
        <dbReference type="PROSITE-ProRule" id="PRU00176"/>
    </source>
</evidence>
<accession>A0A9W7GLK9</accession>
<dbReference type="InterPro" id="IPR003613">
    <property type="entry name" value="Ubox_domain"/>
</dbReference>
<sequence length="530" mass="58924">MPAPPNYDNQGNLLKDETKLFIANLGYQTDNPSLEKFFSQFGHVRFAKVVYDKDDKSRGFGFVWMMNVEDCHAIDRIANPSDPLEKGGFTIDGRHGVHCSFHNTRKTGKSMETQSIEEAKSMSAMAAAAAHAKLAQAQQLQQTQQQYAALPPGQLQTFPQQHTLPPNVSFPPPPPTAYSLPPTVHHQVIPASVSWDPPPSSSIPSWDPPPSSSIPPQFRCSIDGELMEDPVIALDGYSYERFILERYFRSHDVSPRTGQVLPNKSMMPNIALKEMIGEWMKEKGGGGQGYGEQNPTPPPPLNPQQQQQGHAGEGPKEQARRIAKRLMGGNLGGQQKALGTAAESETNYNLTNAQKRAKQKVEEVLGASAFQSVVLNPPDRTNLLKANGRKPEEEEGHVIYVKHLPKNITSDSLKDIFEPFGKVSYAYVAYEPDQSDKSQRCVTGYGCLSFLNEEESDMAVSLGNCIEIGREKLLCQRKIFPTIEHHRAIYWGENAETPCSGSVKPYLAAKMRLNKEDDERPRKKSRWGKV</sequence>
<comment type="caution">
    <text evidence="5">The sequence shown here is derived from an EMBL/GenBank/DDBJ whole genome shotgun (WGS) entry which is preliminary data.</text>
</comment>
<proteinExistence type="predicted"/>
<dbReference type="InterPro" id="IPR035979">
    <property type="entry name" value="RBD_domain_sf"/>
</dbReference>
<reference evidence="6" key="1">
    <citation type="journal article" date="2023" name="Commun. Biol.">
        <title>Genome analysis of Parmales, the sister group of diatoms, reveals the evolutionary specialization of diatoms from phago-mixotrophs to photoautotrophs.</title>
        <authorList>
            <person name="Ban H."/>
            <person name="Sato S."/>
            <person name="Yoshikawa S."/>
            <person name="Yamada K."/>
            <person name="Nakamura Y."/>
            <person name="Ichinomiya M."/>
            <person name="Sato N."/>
            <person name="Blanc-Mathieu R."/>
            <person name="Endo H."/>
            <person name="Kuwata A."/>
            <person name="Ogata H."/>
        </authorList>
    </citation>
    <scope>NUCLEOTIDE SEQUENCE [LARGE SCALE GENOMIC DNA]</scope>
</reference>
<dbReference type="OrthoDB" id="272703at2759"/>
<dbReference type="InterPro" id="IPR000504">
    <property type="entry name" value="RRM_dom"/>
</dbReference>
<dbReference type="Pfam" id="PF00076">
    <property type="entry name" value="RRM_1"/>
    <property type="match status" value="2"/>
</dbReference>
<feature type="domain" description="RRM" evidence="3">
    <location>
        <begin position="397"/>
        <end position="479"/>
    </location>
</feature>
<dbReference type="GO" id="GO:0004842">
    <property type="term" value="F:ubiquitin-protein transferase activity"/>
    <property type="evidence" value="ECO:0007669"/>
    <property type="project" value="InterPro"/>
</dbReference>